<dbReference type="FunFam" id="1.20.120.1780:FF:000001">
    <property type="entry name" value="4-hydroxybenzoate octaprenyltransferase"/>
    <property type="match status" value="1"/>
</dbReference>
<evidence type="ECO:0000256" key="6">
    <source>
        <dbReference type="ARBA" id="ARBA00022692"/>
    </source>
</evidence>
<evidence type="ECO:0000313" key="11">
    <source>
        <dbReference type="EMBL" id="MBN8659833.1"/>
    </source>
</evidence>
<dbReference type="CDD" id="cd13959">
    <property type="entry name" value="PT_UbiA_COQ2"/>
    <property type="match status" value="1"/>
</dbReference>
<feature type="transmembrane region" description="Helical" evidence="10">
    <location>
        <begin position="46"/>
        <end position="67"/>
    </location>
</feature>
<proteinExistence type="inferred from homology"/>
<dbReference type="InterPro" id="IPR044878">
    <property type="entry name" value="UbiA_sf"/>
</dbReference>
<dbReference type="PANTHER" id="PTHR11048">
    <property type="entry name" value="PRENYLTRANSFERASES"/>
    <property type="match status" value="1"/>
</dbReference>
<dbReference type="EMBL" id="JAFLCK010000005">
    <property type="protein sequence ID" value="MBN8659833.1"/>
    <property type="molecule type" value="Genomic_DNA"/>
</dbReference>
<dbReference type="GO" id="GO:0005886">
    <property type="term" value="C:plasma membrane"/>
    <property type="evidence" value="ECO:0007669"/>
    <property type="project" value="TreeGrafter"/>
</dbReference>
<accession>A0A8J7TMC5</accession>
<keyword evidence="4" id="KW-0997">Cell inner membrane</keyword>
<gene>
    <name evidence="11" type="ORF">J0M35_05685</name>
</gene>
<evidence type="ECO:0000256" key="3">
    <source>
        <dbReference type="ARBA" id="ARBA00005985"/>
    </source>
</evidence>
<comment type="cofactor">
    <cofactor evidence="1">
        <name>Mg(2+)</name>
        <dbReference type="ChEBI" id="CHEBI:18420"/>
    </cofactor>
</comment>
<dbReference type="InterPro" id="IPR039653">
    <property type="entry name" value="Prenyltransferase"/>
</dbReference>
<evidence type="ECO:0000256" key="5">
    <source>
        <dbReference type="ARBA" id="ARBA00022679"/>
    </source>
</evidence>
<keyword evidence="4" id="KW-1003">Cell membrane</keyword>
<dbReference type="Gene3D" id="1.20.120.1780">
    <property type="entry name" value="UbiA prenyltransferase"/>
    <property type="match status" value="1"/>
</dbReference>
<evidence type="ECO:0000256" key="2">
    <source>
        <dbReference type="ARBA" id="ARBA00004141"/>
    </source>
</evidence>
<dbReference type="NCBIfam" id="TIGR01475">
    <property type="entry name" value="ubiA_other"/>
    <property type="match status" value="1"/>
</dbReference>
<evidence type="ECO:0000256" key="9">
    <source>
        <dbReference type="ARBA" id="ARBA00034524"/>
    </source>
</evidence>
<dbReference type="Proteomes" id="UP000664277">
    <property type="component" value="Unassembled WGS sequence"/>
</dbReference>
<evidence type="ECO:0000313" key="12">
    <source>
        <dbReference type="Proteomes" id="UP000664277"/>
    </source>
</evidence>
<feature type="transmembrane region" description="Helical" evidence="10">
    <location>
        <begin position="114"/>
        <end position="131"/>
    </location>
</feature>
<comment type="similarity">
    <text evidence="3">Belongs to the UbiA prenyltransferase family.</text>
</comment>
<dbReference type="AlphaFoldDB" id="A0A8J7TMC5"/>
<dbReference type="GO" id="GO:0008412">
    <property type="term" value="F:4-hydroxybenzoate polyprenyltransferase activity"/>
    <property type="evidence" value="ECO:0007669"/>
    <property type="project" value="UniProtKB-EC"/>
</dbReference>
<reference evidence="11" key="1">
    <citation type="submission" date="2021-02" db="EMBL/GenBank/DDBJ databases">
        <title>Genome-Resolved Metagenomics of a Microbial Community Performing Photosynthetic Biological Nutrient Removal.</title>
        <authorList>
            <person name="Mcdaniel E.A."/>
        </authorList>
    </citation>
    <scope>NUCLEOTIDE SEQUENCE</scope>
    <source>
        <strain evidence="11">UWPOB_OBS1</strain>
    </source>
</reference>
<evidence type="ECO:0000256" key="7">
    <source>
        <dbReference type="ARBA" id="ARBA00022989"/>
    </source>
</evidence>
<dbReference type="InterPro" id="IPR000537">
    <property type="entry name" value="UbiA_prenyltransferase"/>
</dbReference>
<feature type="transmembrane region" description="Helical" evidence="10">
    <location>
        <begin position="236"/>
        <end position="252"/>
    </location>
</feature>
<keyword evidence="8 10" id="KW-0472">Membrane</keyword>
<feature type="transmembrane region" description="Helical" evidence="10">
    <location>
        <begin position="264"/>
        <end position="285"/>
    </location>
</feature>
<dbReference type="Gene3D" id="1.10.357.140">
    <property type="entry name" value="UbiA prenyltransferase"/>
    <property type="match status" value="1"/>
</dbReference>
<feature type="transmembrane region" description="Helical" evidence="10">
    <location>
        <begin position="88"/>
        <end position="108"/>
    </location>
</feature>
<dbReference type="InterPro" id="IPR006371">
    <property type="entry name" value="Polyprenyltransferase_UbiA-li"/>
</dbReference>
<name>A0A8J7TMC5_9BACT</name>
<dbReference type="EC" id="2.5.1.39" evidence="9"/>
<protein>
    <recommendedName>
        <fullName evidence="9">4-hydroxybenzoate polyprenyltransferase</fullName>
        <ecNumber evidence="9">2.5.1.39</ecNumber>
    </recommendedName>
</protein>
<evidence type="ECO:0000256" key="1">
    <source>
        <dbReference type="ARBA" id="ARBA00001946"/>
    </source>
</evidence>
<evidence type="ECO:0000256" key="10">
    <source>
        <dbReference type="SAM" id="Phobius"/>
    </source>
</evidence>
<feature type="transmembrane region" description="Helical" evidence="10">
    <location>
        <begin position="21"/>
        <end position="40"/>
    </location>
</feature>
<feature type="transmembrane region" description="Helical" evidence="10">
    <location>
        <begin position="138"/>
        <end position="162"/>
    </location>
</feature>
<keyword evidence="6 10" id="KW-0812">Transmembrane</keyword>
<keyword evidence="5" id="KW-0808">Transferase</keyword>
<evidence type="ECO:0000256" key="4">
    <source>
        <dbReference type="ARBA" id="ARBA00022519"/>
    </source>
</evidence>
<keyword evidence="7 10" id="KW-1133">Transmembrane helix</keyword>
<comment type="subcellular location">
    <subcellularLocation>
        <location evidence="2">Membrane</location>
        <topology evidence="2">Multi-pass membrane protein</topology>
    </subcellularLocation>
</comment>
<comment type="caution">
    <text evidence="11">The sequence shown here is derived from an EMBL/GenBank/DDBJ whole genome shotgun (WGS) entry which is preliminary data.</text>
</comment>
<dbReference type="FunFam" id="1.10.357.140:FF:000008">
    <property type="entry name" value="4-hydroxybenzoate octaprenyltransferase"/>
    <property type="match status" value="1"/>
</dbReference>
<dbReference type="PANTHER" id="PTHR11048:SF28">
    <property type="entry name" value="4-HYDROXYBENZOATE POLYPRENYLTRANSFERASE, MITOCHONDRIAL"/>
    <property type="match status" value="1"/>
</dbReference>
<dbReference type="GO" id="GO:0006744">
    <property type="term" value="P:ubiquinone biosynthetic process"/>
    <property type="evidence" value="ECO:0007669"/>
    <property type="project" value="TreeGrafter"/>
</dbReference>
<evidence type="ECO:0000256" key="8">
    <source>
        <dbReference type="ARBA" id="ARBA00023136"/>
    </source>
</evidence>
<organism evidence="11 12">
    <name type="scientific">Candidatus Obscuribacter phosphatis</name>
    <dbReference type="NCBI Taxonomy" id="1906157"/>
    <lineage>
        <taxon>Bacteria</taxon>
        <taxon>Bacillati</taxon>
        <taxon>Candidatus Melainabacteria</taxon>
        <taxon>Candidatus Obscuribacterales</taxon>
        <taxon>Candidatus Obscuribacteraceae</taxon>
        <taxon>Candidatus Obscuribacter</taxon>
    </lineage>
</organism>
<feature type="transmembrane region" description="Helical" evidence="10">
    <location>
        <begin position="168"/>
        <end position="187"/>
    </location>
</feature>
<dbReference type="Pfam" id="PF01040">
    <property type="entry name" value="UbiA"/>
    <property type="match status" value="1"/>
</dbReference>
<sequence length="293" mass="31782">MQSDISFKTIAEWAEMIKIEHTVFALPFVLSGFILSTPGFPSAATLGWTVLAFASARCAAMTLNRLIDADIDAKNPRTKDRAIPAKKISKGLALTISLVSFAVMLFAASMLPPICLWLSPIAVFWLSFYSFTKRFTWLCHIVLGIALGGAALGGWVAASGALVGAPPWLLALAVTTWVSGFDIIYACQDTEFDSNQKLHSIPSRFGVAGALKISRALHVCTVLFLLALGLTLKLALFYYLGLVLIAGMLVYEHRLVKADDLSRVNAAFFTVNGVVSIISFLAFLADKLMPLRF</sequence>